<keyword evidence="7" id="KW-0630">Potassium</keyword>
<feature type="domain" description="Ion transport" evidence="14">
    <location>
        <begin position="358"/>
        <end position="542"/>
    </location>
</feature>
<dbReference type="InterPro" id="IPR011333">
    <property type="entry name" value="SKP1/BTB/POZ_sf"/>
</dbReference>
<dbReference type="EMBL" id="BDGG01000022">
    <property type="protein sequence ID" value="GAV09351.1"/>
    <property type="molecule type" value="Genomic_DNA"/>
</dbReference>
<feature type="compositionally biased region" description="Basic and acidic residues" evidence="12">
    <location>
        <begin position="1"/>
        <end position="12"/>
    </location>
</feature>
<keyword evidence="3" id="KW-0633">Potassium transport</keyword>
<organism evidence="16 17">
    <name type="scientific">Ramazzottius varieornatus</name>
    <name type="common">Water bear</name>
    <name type="synonym">Tardigrade</name>
    <dbReference type="NCBI Taxonomy" id="947166"/>
    <lineage>
        <taxon>Eukaryota</taxon>
        <taxon>Metazoa</taxon>
        <taxon>Ecdysozoa</taxon>
        <taxon>Tardigrada</taxon>
        <taxon>Eutardigrada</taxon>
        <taxon>Parachela</taxon>
        <taxon>Hypsibioidea</taxon>
        <taxon>Ramazzottiidae</taxon>
        <taxon>Ramazzottius</taxon>
    </lineage>
</organism>
<comment type="subcellular location">
    <subcellularLocation>
        <location evidence="1">Membrane</location>
        <topology evidence="1">Multi-pass membrane protein</topology>
    </subcellularLocation>
</comment>
<feature type="domain" description="Potassium channel tetramerisation-type BTB" evidence="15">
    <location>
        <begin position="227"/>
        <end position="309"/>
    </location>
</feature>
<keyword evidence="9" id="KW-0406">Ion transport</keyword>
<evidence type="ECO:0000259" key="15">
    <source>
        <dbReference type="Pfam" id="PF02214"/>
    </source>
</evidence>
<dbReference type="OrthoDB" id="415460at2759"/>
<feature type="compositionally biased region" description="Polar residues" evidence="12">
    <location>
        <begin position="105"/>
        <end position="114"/>
    </location>
</feature>
<keyword evidence="17" id="KW-1185">Reference proteome</keyword>
<keyword evidence="8 13" id="KW-1133">Transmembrane helix</keyword>
<evidence type="ECO:0000313" key="17">
    <source>
        <dbReference type="Proteomes" id="UP000186922"/>
    </source>
</evidence>
<comment type="caution">
    <text evidence="16">The sequence shown here is derived from an EMBL/GenBank/DDBJ whole genome shotgun (WGS) entry which is preliminary data.</text>
</comment>
<feature type="transmembrane region" description="Helical" evidence="13">
    <location>
        <begin position="359"/>
        <end position="380"/>
    </location>
</feature>
<dbReference type="InterPro" id="IPR028325">
    <property type="entry name" value="VG_K_chnl"/>
</dbReference>
<gene>
    <name evidence="16" type="primary">RvY_18905</name>
    <name evidence="16" type="synonym">RvY_18905.2</name>
    <name evidence="16" type="ORF">RvY_18905-2</name>
</gene>
<keyword evidence="10 13" id="KW-0472">Membrane</keyword>
<evidence type="ECO:0000256" key="8">
    <source>
        <dbReference type="ARBA" id="ARBA00022989"/>
    </source>
</evidence>
<dbReference type="PRINTS" id="PR01496">
    <property type="entry name" value="SHAKERCHANEL"/>
</dbReference>
<evidence type="ECO:0000259" key="14">
    <source>
        <dbReference type="Pfam" id="PF00520"/>
    </source>
</evidence>
<feature type="region of interest" description="Disordered" evidence="12">
    <location>
        <begin position="1"/>
        <end position="70"/>
    </location>
</feature>
<evidence type="ECO:0000256" key="5">
    <source>
        <dbReference type="ARBA" id="ARBA00022826"/>
    </source>
</evidence>
<dbReference type="PANTHER" id="PTHR11537:SF113">
    <property type="entry name" value="POTASSIUM VOLTAGE-GATED CHANNEL PROTEIN SHAKER"/>
    <property type="match status" value="1"/>
</dbReference>
<feature type="transmembrane region" description="Helical" evidence="13">
    <location>
        <begin position="433"/>
        <end position="453"/>
    </location>
</feature>
<evidence type="ECO:0000256" key="13">
    <source>
        <dbReference type="SAM" id="Phobius"/>
    </source>
</evidence>
<dbReference type="InterPro" id="IPR005821">
    <property type="entry name" value="Ion_trans_dom"/>
</dbReference>
<evidence type="ECO:0008006" key="18">
    <source>
        <dbReference type="Google" id="ProtNLM"/>
    </source>
</evidence>
<dbReference type="SUPFAM" id="SSF81324">
    <property type="entry name" value="Voltage-gated potassium channels"/>
    <property type="match status" value="1"/>
</dbReference>
<dbReference type="Pfam" id="PF00520">
    <property type="entry name" value="Ion_trans"/>
    <property type="match status" value="1"/>
</dbReference>
<dbReference type="Pfam" id="PF02214">
    <property type="entry name" value="BTB_2"/>
    <property type="match status" value="1"/>
</dbReference>
<feature type="compositionally biased region" description="Basic residues" evidence="12">
    <location>
        <begin position="50"/>
        <end position="60"/>
    </location>
</feature>
<keyword evidence="5" id="KW-0631">Potassium channel</keyword>
<evidence type="ECO:0000256" key="12">
    <source>
        <dbReference type="SAM" id="MobiDB-lite"/>
    </source>
</evidence>
<dbReference type="STRING" id="947166.A0A1D1W7I1"/>
<dbReference type="GO" id="GO:0001508">
    <property type="term" value="P:action potential"/>
    <property type="evidence" value="ECO:0007669"/>
    <property type="project" value="TreeGrafter"/>
</dbReference>
<evidence type="ECO:0000256" key="7">
    <source>
        <dbReference type="ARBA" id="ARBA00022958"/>
    </source>
</evidence>
<evidence type="ECO:0000256" key="2">
    <source>
        <dbReference type="ARBA" id="ARBA00022448"/>
    </source>
</evidence>
<feature type="transmembrane region" description="Helical" evidence="13">
    <location>
        <begin position="400"/>
        <end position="421"/>
    </location>
</feature>
<name>A0A1D1W7I1_RAMVA</name>
<dbReference type="GO" id="GO:0008076">
    <property type="term" value="C:voltage-gated potassium channel complex"/>
    <property type="evidence" value="ECO:0007669"/>
    <property type="project" value="InterPro"/>
</dbReference>
<keyword evidence="4 13" id="KW-0812">Transmembrane</keyword>
<keyword evidence="11" id="KW-0407">Ion channel</keyword>
<evidence type="ECO:0000256" key="1">
    <source>
        <dbReference type="ARBA" id="ARBA00004141"/>
    </source>
</evidence>
<dbReference type="InterPro" id="IPR003131">
    <property type="entry name" value="T1-type_BTB"/>
</dbReference>
<evidence type="ECO:0000256" key="9">
    <source>
        <dbReference type="ARBA" id="ARBA00023065"/>
    </source>
</evidence>
<keyword evidence="2" id="KW-0813">Transport</keyword>
<evidence type="ECO:0000256" key="3">
    <source>
        <dbReference type="ARBA" id="ARBA00022538"/>
    </source>
</evidence>
<keyword evidence="6" id="KW-0851">Voltage-gated channel</keyword>
<dbReference type="InterPro" id="IPR027359">
    <property type="entry name" value="Volt_channel_dom_sf"/>
</dbReference>
<dbReference type="PANTHER" id="PTHR11537">
    <property type="entry name" value="VOLTAGE-GATED POTASSIUM CHANNEL"/>
    <property type="match status" value="1"/>
</dbReference>
<feature type="compositionally biased region" description="Pro residues" evidence="12">
    <location>
        <begin position="61"/>
        <end position="70"/>
    </location>
</feature>
<dbReference type="Gene3D" id="3.30.710.10">
    <property type="entry name" value="Potassium Channel Kv1.1, Chain A"/>
    <property type="match status" value="1"/>
</dbReference>
<dbReference type="AlphaFoldDB" id="A0A1D1W7I1"/>
<feature type="compositionally biased region" description="Low complexity" evidence="12">
    <location>
        <begin position="25"/>
        <end position="35"/>
    </location>
</feature>
<evidence type="ECO:0000256" key="11">
    <source>
        <dbReference type="ARBA" id="ARBA00023303"/>
    </source>
</evidence>
<evidence type="ECO:0000256" key="6">
    <source>
        <dbReference type="ARBA" id="ARBA00022882"/>
    </source>
</evidence>
<dbReference type="Proteomes" id="UP000186922">
    <property type="component" value="Unassembled WGS sequence"/>
</dbReference>
<feature type="compositionally biased region" description="Low complexity" evidence="12">
    <location>
        <begin position="133"/>
        <end position="148"/>
    </location>
</feature>
<sequence>MFGRVMGKDRCIDGPPSSANIGRGSLSSCTSASASPPFQLEISLSLRRSGSSRRPARPKKPSSPPLPPVAPAPFLEADVAAATAAPSASVFPWPATILMHSHSHSASPVTSLPSPDNEHSPVSADNEDFYSLSSRSTSPVPSRTTVSPGSQSAYSPHRLSSADERDNSGASLSTASSPLLDALGRLARRKNPQDVYARYHAEKPKRLNMSLSQSSHSAWDMLYFIAGGHHFSCPEWILSTHPETLLGNADKRQRYFSASRGCYVFPDTLPDVFSAVLEYYEGQILTRPGRIGLKVYLEQVDLFQIDPMEVRNLLIREGIRFEHFDHGHTHINYSLFKHPLHQQIWDILENPETSTSAKFISALSMGLTVLSVMLFCLETLPELSYLDVDGAGAYSVARNPIFILNTICVIYFSVELLLRFVVCPDKALFAKQWMNWVDLFAVVPYFVTLSLVLGDINIGTQTSKLAAVRVIRLFRILRIFDLSRHYKLKSVGVLVQAIRANLDIIAVLIFLLFICDILFSGFIYAVEGGANNTFTSIPDAFW</sequence>
<feature type="region of interest" description="Disordered" evidence="12">
    <location>
        <begin position="105"/>
        <end position="175"/>
    </location>
</feature>
<evidence type="ECO:0000256" key="4">
    <source>
        <dbReference type="ARBA" id="ARBA00022692"/>
    </source>
</evidence>
<accession>A0A1D1W7I1</accession>
<dbReference type="InterPro" id="IPR003972">
    <property type="entry name" value="K_chnl_volt-dep_Kv1"/>
</dbReference>
<evidence type="ECO:0000256" key="10">
    <source>
        <dbReference type="ARBA" id="ARBA00023136"/>
    </source>
</evidence>
<dbReference type="SUPFAM" id="SSF54695">
    <property type="entry name" value="POZ domain"/>
    <property type="match status" value="1"/>
</dbReference>
<dbReference type="GO" id="GO:0005251">
    <property type="term" value="F:delayed rectifier potassium channel activity"/>
    <property type="evidence" value="ECO:0007669"/>
    <property type="project" value="TreeGrafter"/>
</dbReference>
<evidence type="ECO:0000313" key="16">
    <source>
        <dbReference type="EMBL" id="GAV09351.1"/>
    </source>
</evidence>
<dbReference type="Gene3D" id="1.20.120.350">
    <property type="entry name" value="Voltage-gated potassium channels. Chain C"/>
    <property type="match status" value="1"/>
</dbReference>
<dbReference type="PRINTS" id="PR00169">
    <property type="entry name" value="KCHANNEL"/>
</dbReference>
<reference evidence="16 17" key="1">
    <citation type="journal article" date="2016" name="Nat. Commun.">
        <title>Extremotolerant tardigrade genome and improved radiotolerance of human cultured cells by tardigrade-unique protein.</title>
        <authorList>
            <person name="Hashimoto T."/>
            <person name="Horikawa D.D."/>
            <person name="Saito Y."/>
            <person name="Kuwahara H."/>
            <person name="Kozuka-Hata H."/>
            <person name="Shin-I T."/>
            <person name="Minakuchi Y."/>
            <person name="Ohishi K."/>
            <person name="Motoyama A."/>
            <person name="Aizu T."/>
            <person name="Enomoto A."/>
            <person name="Kondo K."/>
            <person name="Tanaka S."/>
            <person name="Hara Y."/>
            <person name="Koshikawa S."/>
            <person name="Sagara H."/>
            <person name="Miura T."/>
            <person name="Yokobori S."/>
            <person name="Miyagawa K."/>
            <person name="Suzuki Y."/>
            <person name="Kubo T."/>
            <person name="Oyama M."/>
            <person name="Kohara Y."/>
            <person name="Fujiyama A."/>
            <person name="Arakawa K."/>
            <person name="Katayama T."/>
            <person name="Toyoda A."/>
            <person name="Kunieda T."/>
        </authorList>
    </citation>
    <scope>NUCLEOTIDE SEQUENCE [LARGE SCALE GENOMIC DNA]</scope>
    <source>
        <strain evidence="16 17">YOKOZUNA-1</strain>
    </source>
</reference>
<proteinExistence type="predicted"/>
<feature type="transmembrane region" description="Helical" evidence="13">
    <location>
        <begin position="504"/>
        <end position="526"/>
    </location>
</feature>
<dbReference type="GO" id="GO:0051260">
    <property type="term" value="P:protein homooligomerization"/>
    <property type="evidence" value="ECO:0007669"/>
    <property type="project" value="InterPro"/>
</dbReference>
<protein>
    <recommendedName>
        <fullName evidence="18">Ion transport domain-containing protein</fullName>
    </recommendedName>
</protein>
<dbReference type="Gene3D" id="1.10.287.70">
    <property type="match status" value="1"/>
</dbReference>